<dbReference type="AlphaFoldDB" id="A0A382B4Q3"/>
<dbReference type="InterPro" id="IPR015421">
    <property type="entry name" value="PyrdxlP-dep_Trfase_major"/>
</dbReference>
<name>A0A382B4Q3_9ZZZZ</name>
<proteinExistence type="predicted"/>
<organism evidence="1">
    <name type="scientific">marine metagenome</name>
    <dbReference type="NCBI Taxonomy" id="408172"/>
    <lineage>
        <taxon>unclassified sequences</taxon>
        <taxon>metagenomes</taxon>
        <taxon>ecological metagenomes</taxon>
    </lineage>
</organism>
<reference evidence="1" key="1">
    <citation type="submission" date="2018-05" db="EMBL/GenBank/DDBJ databases">
        <authorList>
            <person name="Lanie J.A."/>
            <person name="Ng W.-L."/>
            <person name="Kazmierczak K.M."/>
            <person name="Andrzejewski T.M."/>
            <person name="Davidsen T.M."/>
            <person name="Wayne K.J."/>
            <person name="Tettelin H."/>
            <person name="Glass J.I."/>
            <person name="Rusch D."/>
            <person name="Podicherti R."/>
            <person name="Tsui H.-C.T."/>
            <person name="Winkler M.E."/>
        </authorList>
    </citation>
    <scope>NUCLEOTIDE SEQUENCE</scope>
</reference>
<evidence type="ECO:0000313" key="1">
    <source>
        <dbReference type="EMBL" id="SVB08786.1"/>
    </source>
</evidence>
<dbReference type="Gene3D" id="3.40.640.10">
    <property type="entry name" value="Type I PLP-dependent aspartate aminotransferase-like (Major domain)"/>
    <property type="match status" value="1"/>
</dbReference>
<gene>
    <name evidence="1" type="ORF">METZ01_LOCUS161640</name>
</gene>
<dbReference type="EMBL" id="UINC01028210">
    <property type="protein sequence ID" value="SVB08786.1"/>
    <property type="molecule type" value="Genomic_DNA"/>
</dbReference>
<accession>A0A382B4Q3</accession>
<feature type="non-terminal residue" evidence="1">
    <location>
        <position position="66"/>
    </location>
</feature>
<sequence>MSSDLAIFGGNPVRERPFPDWPRVTDELKHSLINTFENDKWGVGSDTIDQFNTRFSKMQDAKYSLA</sequence>
<protein>
    <submittedName>
        <fullName evidence="1">Uncharacterized protein</fullName>
    </submittedName>
</protein>